<evidence type="ECO:0000313" key="2">
    <source>
        <dbReference type="Proteomes" id="UP000315750"/>
    </source>
</evidence>
<dbReference type="AlphaFoldDB" id="A0A518AQY2"/>
<evidence type="ECO:0000313" key="1">
    <source>
        <dbReference type="EMBL" id="QDU57124.1"/>
    </source>
</evidence>
<reference evidence="1 2" key="1">
    <citation type="submission" date="2019-02" db="EMBL/GenBank/DDBJ databases">
        <title>Deep-cultivation of Planctomycetes and their phenomic and genomic characterization uncovers novel biology.</title>
        <authorList>
            <person name="Wiegand S."/>
            <person name="Jogler M."/>
            <person name="Boedeker C."/>
            <person name="Pinto D."/>
            <person name="Vollmers J."/>
            <person name="Rivas-Marin E."/>
            <person name="Kohn T."/>
            <person name="Peeters S.H."/>
            <person name="Heuer A."/>
            <person name="Rast P."/>
            <person name="Oberbeckmann S."/>
            <person name="Bunk B."/>
            <person name="Jeske O."/>
            <person name="Meyerdierks A."/>
            <person name="Storesund J.E."/>
            <person name="Kallscheuer N."/>
            <person name="Luecker S."/>
            <person name="Lage O.M."/>
            <person name="Pohl T."/>
            <person name="Merkel B.J."/>
            <person name="Hornburger P."/>
            <person name="Mueller R.-W."/>
            <person name="Bruemmer F."/>
            <person name="Labrenz M."/>
            <person name="Spormann A.M."/>
            <person name="Op den Camp H."/>
            <person name="Overmann J."/>
            <person name="Amann R."/>
            <person name="Jetten M.S.M."/>
            <person name="Mascher T."/>
            <person name="Medema M.H."/>
            <person name="Devos D.P."/>
            <person name="Kaster A.-K."/>
            <person name="Ovreas L."/>
            <person name="Rohde M."/>
            <person name="Galperin M.Y."/>
            <person name="Jogler C."/>
        </authorList>
    </citation>
    <scope>NUCLEOTIDE SEQUENCE [LARGE SCALE GENOMIC DNA]</scope>
    <source>
        <strain evidence="1 2">Pan181</strain>
    </source>
</reference>
<sequence>MASTLCAVALVGGLELLRDGMIASRTIDQRQLMTNYAVSKLEEQLALVAATWTSGSASGDFAADGHADIRYSVNRSDAEANGGLVDRLMHIQVTTYLDEDSDDTLDSSEKNCTFRTKVGKFALYESLATP</sequence>
<organism evidence="1 2">
    <name type="scientific">Aeoliella mucimassa</name>
    <dbReference type="NCBI Taxonomy" id="2527972"/>
    <lineage>
        <taxon>Bacteria</taxon>
        <taxon>Pseudomonadati</taxon>
        <taxon>Planctomycetota</taxon>
        <taxon>Planctomycetia</taxon>
        <taxon>Pirellulales</taxon>
        <taxon>Lacipirellulaceae</taxon>
        <taxon>Aeoliella</taxon>
    </lineage>
</organism>
<gene>
    <name evidence="1" type="ORF">Pan181_33380</name>
</gene>
<proteinExistence type="predicted"/>
<dbReference type="Proteomes" id="UP000315750">
    <property type="component" value="Chromosome"/>
</dbReference>
<dbReference type="RefSeq" id="WP_197528411.1">
    <property type="nucleotide sequence ID" value="NZ_CP036278.1"/>
</dbReference>
<keyword evidence="2" id="KW-1185">Reference proteome</keyword>
<accession>A0A518AQY2</accession>
<dbReference type="KEGG" id="amuc:Pan181_33380"/>
<protein>
    <submittedName>
        <fullName evidence="1">Uncharacterized protein</fullName>
    </submittedName>
</protein>
<name>A0A518AQY2_9BACT</name>
<dbReference type="EMBL" id="CP036278">
    <property type="protein sequence ID" value="QDU57124.1"/>
    <property type="molecule type" value="Genomic_DNA"/>
</dbReference>